<organism evidence="1 2">
    <name type="scientific">Cecembia lonarensis (strain CCUG 58316 / KCTC 22772 / LW9)</name>
    <dbReference type="NCBI Taxonomy" id="1225176"/>
    <lineage>
        <taxon>Bacteria</taxon>
        <taxon>Pseudomonadati</taxon>
        <taxon>Bacteroidota</taxon>
        <taxon>Cytophagia</taxon>
        <taxon>Cytophagales</taxon>
        <taxon>Cyclobacteriaceae</taxon>
        <taxon>Cecembia</taxon>
    </lineage>
</organism>
<keyword evidence="2" id="KW-1185">Reference proteome</keyword>
<dbReference type="OrthoDB" id="9815825at2"/>
<name>K1LYL8_CECL9</name>
<gene>
    <name evidence="1" type="ORF">B879_02205</name>
</gene>
<reference evidence="1 2" key="1">
    <citation type="journal article" date="2012" name="J. Bacteriol.">
        <title>Draft Genome Sequence of Cecembia lonarensis Strain LW9T, Isolated from Lonar Lake, a Haloalkaline Lake in India.</title>
        <authorList>
            <person name="Shivaji S."/>
            <person name="Ara S."/>
            <person name="Singh A."/>
            <person name="Pinnaka A.K."/>
        </authorList>
    </citation>
    <scope>NUCLEOTIDE SEQUENCE [LARGE SCALE GENOMIC DNA]</scope>
    <source>
        <strain evidence="1 2">LW9</strain>
    </source>
</reference>
<dbReference type="EMBL" id="AMGM01000031">
    <property type="protein sequence ID" value="EKB49194.1"/>
    <property type="molecule type" value="Genomic_DNA"/>
</dbReference>
<proteinExistence type="predicted"/>
<evidence type="ECO:0000313" key="2">
    <source>
        <dbReference type="Proteomes" id="UP000004478"/>
    </source>
</evidence>
<dbReference type="RefSeq" id="WP_009185235.1">
    <property type="nucleotide sequence ID" value="NZ_AMGM01000031.1"/>
</dbReference>
<sequence>MHETNSDLIQQFKERYKLDDALFFPDIEDTGTQSNPFDFFGAVIQGSMEMSEFGLYTLENTFWWLRFCPMPLNQQNQAGGFI</sequence>
<protein>
    <submittedName>
        <fullName evidence="1">Uncharacterized protein</fullName>
    </submittedName>
</protein>
<evidence type="ECO:0000313" key="1">
    <source>
        <dbReference type="EMBL" id="EKB49194.1"/>
    </source>
</evidence>
<dbReference type="AlphaFoldDB" id="K1LYL8"/>
<dbReference type="Proteomes" id="UP000004478">
    <property type="component" value="Unassembled WGS sequence"/>
</dbReference>
<accession>K1LYL8</accession>
<comment type="caution">
    <text evidence="1">The sequence shown here is derived from an EMBL/GenBank/DDBJ whole genome shotgun (WGS) entry which is preliminary data.</text>
</comment>